<dbReference type="EMBL" id="JAAOAK010000007">
    <property type="protein sequence ID" value="KAF5695554.1"/>
    <property type="molecule type" value="Genomic_DNA"/>
</dbReference>
<dbReference type="AlphaFoldDB" id="A0A8H5XL41"/>
<feature type="domain" description="Glycosyl hydrolases family 39 N-terminal catalytic" evidence="4">
    <location>
        <begin position="157"/>
        <end position="227"/>
    </location>
</feature>
<evidence type="ECO:0000259" key="4">
    <source>
        <dbReference type="Pfam" id="PF01229"/>
    </source>
</evidence>
<keyword evidence="6" id="KW-1185">Reference proteome</keyword>
<organism evidence="5 6">
    <name type="scientific">Fusarium denticulatum</name>
    <dbReference type="NCBI Taxonomy" id="48507"/>
    <lineage>
        <taxon>Eukaryota</taxon>
        <taxon>Fungi</taxon>
        <taxon>Dikarya</taxon>
        <taxon>Ascomycota</taxon>
        <taxon>Pezizomycotina</taxon>
        <taxon>Sordariomycetes</taxon>
        <taxon>Hypocreomycetidae</taxon>
        <taxon>Hypocreales</taxon>
        <taxon>Nectriaceae</taxon>
        <taxon>Fusarium</taxon>
        <taxon>Fusarium fujikuroi species complex</taxon>
    </lineage>
</organism>
<name>A0A8H5XL41_9HYPO</name>
<keyword evidence="3" id="KW-0326">Glycosidase</keyword>
<evidence type="ECO:0000256" key="1">
    <source>
        <dbReference type="ARBA" id="ARBA00008875"/>
    </source>
</evidence>
<dbReference type="Gene3D" id="3.20.20.80">
    <property type="entry name" value="Glycosidases"/>
    <property type="match status" value="1"/>
</dbReference>
<reference evidence="5 6" key="1">
    <citation type="submission" date="2020-05" db="EMBL/GenBank/DDBJ databases">
        <title>Identification and distribution of gene clusters putatively required for synthesis of sphingolipid metabolism inhibitors in phylogenetically diverse species of the filamentous fungus Fusarium.</title>
        <authorList>
            <person name="Kim H.-S."/>
            <person name="Busman M."/>
            <person name="Brown D.W."/>
            <person name="Divon H."/>
            <person name="Uhlig S."/>
            <person name="Proctor R.H."/>
        </authorList>
    </citation>
    <scope>NUCLEOTIDE SEQUENCE [LARGE SCALE GENOMIC DNA]</scope>
    <source>
        <strain evidence="5 6">NRRL 25311</strain>
    </source>
</reference>
<dbReference type="SUPFAM" id="SSF51445">
    <property type="entry name" value="(Trans)glycosidases"/>
    <property type="match status" value="1"/>
</dbReference>
<protein>
    <recommendedName>
        <fullName evidence="4">Glycosyl hydrolases family 39 N-terminal catalytic domain-containing protein</fullName>
    </recommendedName>
</protein>
<dbReference type="InterPro" id="IPR049166">
    <property type="entry name" value="GH39_cat"/>
</dbReference>
<comment type="similarity">
    <text evidence="1">Belongs to the glycosyl hydrolase 39 family.</text>
</comment>
<comment type="caution">
    <text evidence="5">The sequence shown here is derived from an EMBL/GenBank/DDBJ whole genome shotgun (WGS) entry which is preliminary data.</text>
</comment>
<sequence>MPEEYMSMLKSLPSEVDKVKEPVVGVATVDVTVQTGPPRHLASGILYGIPDRPDQIPDHFYKDIGFNYGRGGGSQLPGTKGYAISLEDYETRFASALSNYRTTRKYGGEFIYLLPALWGADGGQSEGFAYPGDDDDWTSWDVFLERTLDDVKKSDMVEGLVVDIWNEPDLTFFWNRSMEQWLQLWNRSFRRIREVLPSVRIAGPSMSAIPSASHEWWSAFLSRCKDSLPDQWSWHMEGGDEAVTMASSMASFHDLLSKHGIPLDKAQDVNINEYAVYGEQVPSAGLLSKPNGSGGNYAIEGEGYWPTAEFHVYKYYASSMKGQRLKTSASSDGLFDVYATVEEDVVRILAGTRSRPGNWTIDVVGLKDDTRVKVKTLAFRVVDGDRFRRVDGPHDLEEREEVVKEGKVRLRMKHQDPMTAFAFELAIAERR</sequence>
<dbReference type="Pfam" id="PF01229">
    <property type="entry name" value="Glyco_hydro_39"/>
    <property type="match status" value="1"/>
</dbReference>
<accession>A0A8H5XL41</accession>
<evidence type="ECO:0000256" key="2">
    <source>
        <dbReference type="ARBA" id="ARBA00022801"/>
    </source>
</evidence>
<keyword evidence="2" id="KW-0378">Hydrolase</keyword>
<evidence type="ECO:0000313" key="5">
    <source>
        <dbReference type="EMBL" id="KAF5695554.1"/>
    </source>
</evidence>
<dbReference type="Proteomes" id="UP000562682">
    <property type="component" value="Unassembled WGS sequence"/>
</dbReference>
<proteinExistence type="inferred from homology"/>
<dbReference type="InterPro" id="IPR017853">
    <property type="entry name" value="GH"/>
</dbReference>
<evidence type="ECO:0000313" key="6">
    <source>
        <dbReference type="Proteomes" id="UP000562682"/>
    </source>
</evidence>
<gene>
    <name evidence="5" type="ORF">FDENT_284</name>
</gene>
<dbReference type="GO" id="GO:0016798">
    <property type="term" value="F:hydrolase activity, acting on glycosyl bonds"/>
    <property type="evidence" value="ECO:0007669"/>
    <property type="project" value="UniProtKB-KW"/>
</dbReference>
<evidence type="ECO:0000256" key="3">
    <source>
        <dbReference type="ARBA" id="ARBA00023295"/>
    </source>
</evidence>